<dbReference type="EMBL" id="PUHW01000147">
    <property type="protein sequence ID" value="KAG0688487.1"/>
    <property type="molecule type" value="Genomic_DNA"/>
</dbReference>
<name>A0A9P7BDS9_9ASCO</name>
<organism evidence="1 2">
    <name type="scientific">Pichia californica</name>
    <dbReference type="NCBI Taxonomy" id="460514"/>
    <lineage>
        <taxon>Eukaryota</taxon>
        <taxon>Fungi</taxon>
        <taxon>Dikarya</taxon>
        <taxon>Ascomycota</taxon>
        <taxon>Saccharomycotina</taxon>
        <taxon>Pichiomycetes</taxon>
        <taxon>Pichiales</taxon>
        <taxon>Pichiaceae</taxon>
        <taxon>Pichia</taxon>
    </lineage>
</organism>
<protein>
    <submittedName>
        <fullName evidence="1">Uncharacterized protein</fullName>
    </submittedName>
</protein>
<keyword evidence="2" id="KW-1185">Reference proteome</keyword>
<dbReference type="Proteomes" id="UP000697127">
    <property type="component" value="Unassembled WGS sequence"/>
</dbReference>
<proteinExistence type="predicted"/>
<accession>A0A9P7BDS9</accession>
<sequence length="139" mass="15872">MDLYNKEKNSKPNSKASSNGINISFDGYTYDPYFQDKLEPILKELTGLRYFPQNDDFEENTLNLDENGKRNENPFQNNFQLSGTQLIYKYVTWMVTLATTLVTPSSEMIEKVGSSQKDIFSSPSHFLEALQTAGSVFML</sequence>
<comment type="caution">
    <text evidence="1">The sequence shown here is derived from an EMBL/GenBank/DDBJ whole genome shotgun (WGS) entry which is preliminary data.</text>
</comment>
<dbReference type="AlphaFoldDB" id="A0A9P7BDS9"/>
<evidence type="ECO:0000313" key="1">
    <source>
        <dbReference type="EMBL" id="KAG0688487.1"/>
    </source>
</evidence>
<gene>
    <name evidence="1" type="ORF">C6P40_000897</name>
</gene>
<reference evidence="1" key="1">
    <citation type="submission" date="2020-11" db="EMBL/GenBank/DDBJ databases">
        <title>Kefir isolates.</title>
        <authorList>
            <person name="Marcisauskas S."/>
            <person name="Kim Y."/>
            <person name="Blasche S."/>
        </authorList>
    </citation>
    <scope>NUCLEOTIDE SEQUENCE</scope>
    <source>
        <strain evidence="1">Olga-1</strain>
    </source>
</reference>
<evidence type="ECO:0000313" key="2">
    <source>
        <dbReference type="Proteomes" id="UP000697127"/>
    </source>
</evidence>